<evidence type="ECO:0000256" key="4">
    <source>
        <dbReference type="ARBA" id="ARBA00022840"/>
    </source>
</evidence>
<dbReference type="STRING" id="37001.A0A1A9X1Y1"/>
<dbReference type="GO" id="GO:0005737">
    <property type="term" value="C:cytoplasm"/>
    <property type="evidence" value="ECO:0007669"/>
    <property type="project" value="UniProtKB-SubCell"/>
</dbReference>
<evidence type="ECO:0000313" key="6">
    <source>
        <dbReference type="EnsemblMetazoa" id="GBRI041236-PA"/>
    </source>
</evidence>
<comment type="subcellular location">
    <subcellularLocation>
        <location evidence="1">Cytoplasm</location>
    </subcellularLocation>
</comment>
<dbReference type="Proteomes" id="UP000091820">
    <property type="component" value="Unassembled WGS sequence"/>
</dbReference>
<dbReference type="EnsemblMetazoa" id="GBRI041236-RA">
    <property type="protein sequence ID" value="GBRI041236-PA"/>
    <property type="gene ID" value="GBRI041236"/>
</dbReference>
<evidence type="ECO:0000256" key="5">
    <source>
        <dbReference type="ARBA" id="ARBA00023054"/>
    </source>
</evidence>
<dbReference type="GO" id="GO:0003777">
    <property type="term" value="F:microtubule motor activity"/>
    <property type="evidence" value="ECO:0007669"/>
    <property type="project" value="InterPro"/>
</dbReference>
<proteinExistence type="predicted"/>
<evidence type="ECO:0008006" key="8">
    <source>
        <dbReference type="Google" id="ProtNLM"/>
    </source>
</evidence>
<dbReference type="GO" id="GO:0005524">
    <property type="term" value="F:ATP binding"/>
    <property type="evidence" value="ECO:0007669"/>
    <property type="project" value="UniProtKB-KW"/>
</dbReference>
<organism evidence="6 7">
    <name type="scientific">Glossina brevipalpis</name>
    <dbReference type="NCBI Taxonomy" id="37001"/>
    <lineage>
        <taxon>Eukaryota</taxon>
        <taxon>Metazoa</taxon>
        <taxon>Ecdysozoa</taxon>
        <taxon>Arthropoda</taxon>
        <taxon>Hexapoda</taxon>
        <taxon>Insecta</taxon>
        <taxon>Pterygota</taxon>
        <taxon>Neoptera</taxon>
        <taxon>Endopterygota</taxon>
        <taxon>Diptera</taxon>
        <taxon>Brachycera</taxon>
        <taxon>Muscomorpha</taxon>
        <taxon>Hippoboscoidea</taxon>
        <taxon>Glossinidae</taxon>
        <taxon>Glossina</taxon>
    </lineage>
</organism>
<evidence type="ECO:0000256" key="1">
    <source>
        <dbReference type="ARBA" id="ARBA00004496"/>
    </source>
</evidence>
<dbReference type="AlphaFoldDB" id="A0A1A9X1Y1"/>
<dbReference type="GO" id="GO:0007018">
    <property type="term" value="P:microtubule-based movement"/>
    <property type="evidence" value="ECO:0007669"/>
    <property type="project" value="InterPro"/>
</dbReference>
<protein>
    <recommendedName>
        <fullName evidence="8">Kinesin motor domain-containing protein</fullName>
    </recommendedName>
</protein>
<keyword evidence="3" id="KW-0547">Nucleotide-binding</keyword>
<keyword evidence="7" id="KW-1185">Reference proteome</keyword>
<dbReference type="SUPFAM" id="SSF52540">
    <property type="entry name" value="P-loop containing nucleoside triphosphate hydrolases"/>
    <property type="match status" value="1"/>
</dbReference>
<dbReference type="PANTHER" id="PTHR47969:SF15">
    <property type="entry name" value="CHROMOSOME-ASSOCIATED KINESIN KIF4A-RELATED"/>
    <property type="match status" value="1"/>
</dbReference>
<accession>A0A1A9X1Y1</accession>
<evidence type="ECO:0000256" key="3">
    <source>
        <dbReference type="ARBA" id="ARBA00022741"/>
    </source>
</evidence>
<dbReference type="InterPro" id="IPR027417">
    <property type="entry name" value="P-loop_NTPase"/>
</dbReference>
<keyword evidence="2" id="KW-0963">Cytoplasm</keyword>
<keyword evidence="4" id="KW-0067">ATP-binding</keyword>
<keyword evidence="5" id="KW-0175">Coiled coil</keyword>
<dbReference type="InterPro" id="IPR027640">
    <property type="entry name" value="Kinesin-like_fam"/>
</dbReference>
<reference evidence="7" key="1">
    <citation type="submission" date="2014-03" db="EMBL/GenBank/DDBJ databases">
        <authorList>
            <person name="Aksoy S."/>
            <person name="Warren W."/>
            <person name="Wilson R.K."/>
        </authorList>
    </citation>
    <scope>NUCLEOTIDE SEQUENCE [LARGE SCALE GENOMIC DNA]</scope>
    <source>
        <strain evidence="7">IAEA</strain>
    </source>
</reference>
<dbReference type="GO" id="GO:0007052">
    <property type="term" value="P:mitotic spindle organization"/>
    <property type="evidence" value="ECO:0007669"/>
    <property type="project" value="TreeGrafter"/>
</dbReference>
<evidence type="ECO:0000256" key="2">
    <source>
        <dbReference type="ARBA" id="ARBA00022490"/>
    </source>
</evidence>
<dbReference type="GO" id="GO:0005875">
    <property type="term" value="C:microtubule associated complex"/>
    <property type="evidence" value="ECO:0007669"/>
    <property type="project" value="TreeGrafter"/>
</dbReference>
<dbReference type="VEuPathDB" id="VectorBase:GBRI041236"/>
<name>A0A1A9X1Y1_9MUSC</name>
<evidence type="ECO:0000313" key="7">
    <source>
        <dbReference type="Proteomes" id="UP000091820"/>
    </source>
</evidence>
<dbReference type="GO" id="GO:0051231">
    <property type="term" value="P:spindle elongation"/>
    <property type="evidence" value="ECO:0007669"/>
    <property type="project" value="TreeGrafter"/>
</dbReference>
<reference evidence="6" key="2">
    <citation type="submission" date="2020-05" db="UniProtKB">
        <authorList>
            <consortium name="EnsemblMetazoa"/>
        </authorList>
    </citation>
    <scope>IDENTIFICATION</scope>
    <source>
        <strain evidence="6">IAEA</strain>
    </source>
</reference>
<sequence>MVPQLAVEKVGNFNQVKEEESSIVSDMLDKCFRGFDAMILVNGQTGSWKTLTVGTIFDGSLHEHAGINVVGIREDRSDILMVGLIARIVFSAKETIEYLVSGSSGIAIASRAMNQKSSRSLTYT</sequence>
<dbReference type="PANTHER" id="PTHR47969">
    <property type="entry name" value="CHROMOSOME-ASSOCIATED KINESIN KIF4A-RELATED"/>
    <property type="match status" value="1"/>
</dbReference>